<dbReference type="InterPro" id="IPR036737">
    <property type="entry name" value="OmpA-like_sf"/>
</dbReference>
<gene>
    <name evidence="12" type="ORF">HMPREF9446_00481</name>
</gene>
<dbReference type="InterPro" id="IPR050330">
    <property type="entry name" value="Bact_OuterMem_StrucFunc"/>
</dbReference>
<evidence type="ECO:0000256" key="4">
    <source>
        <dbReference type="ARBA" id="ARBA00022692"/>
    </source>
</evidence>
<dbReference type="Gene3D" id="2.40.160.20">
    <property type="match status" value="1"/>
</dbReference>
<dbReference type="PROSITE" id="PS51123">
    <property type="entry name" value="OMPA_2"/>
    <property type="match status" value="1"/>
</dbReference>
<organism evidence="12 13">
    <name type="scientific">Bacteroides fluxus YIT 12057</name>
    <dbReference type="NCBI Taxonomy" id="763034"/>
    <lineage>
        <taxon>Bacteria</taxon>
        <taxon>Pseudomonadati</taxon>
        <taxon>Bacteroidota</taxon>
        <taxon>Bacteroidia</taxon>
        <taxon>Bacteroidales</taxon>
        <taxon>Bacteroidaceae</taxon>
        <taxon>Bacteroides</taxon>
    </lineage>
</organism>
<dbReference type="HOGENOM" id="CLU_060947_0_0_10"/>
<dbReference type="InterPro" id="IPR006664">
    <property type="entry name" value="OMP_bac"/>
</dbReference>
<dbReference type="SUPFAM" id="SSF56925">
    <property type="entry name" value="OMPA-like"/>
    <property type="match status" value="1"/>
</dbReference>
<dbReference type="GO" id="GO:0015288">
    <property type="term" value="F:porin activity"/>
    <property type="evidence" value="ECO:0007669"/>
    <property type="project" value="UniProtKB-KW"/>
</dbReference>
<evidence type="ECO:0000256" key="8">
    <source>
        <dbReference type="ARBA" id="ARBA00023237"/>
    </source>
</evidence>
<keyword evidence="4" id="KW-0812">Transmembrane</keyword>
<feature type="domain" description="OmpA-like" evidence="11">
    <location>
        <begin position="284"/>
        <end position="402"/>
    </location>
</feature>
<dbReference type="InterPro" id="IPR006665">
    <property type="entry name" value="OmpA-like"/>
</dbReference>
<dbReference type="AlphaFoldDB" id="F3PP41"/>
<proteinExistence type="predicted"/>
<feature type="chain" id="PRO_5003299867" evidence="10">
    <location>
        <begin position="33"/>
        <end position="409"/>
    </location>
</feature>
<keyword evidence="2" id="KW-0813">Transport</keyword>
<dbReference type="EMBL" id="AFBN01000009">
    <property type="protein sequence ID" value="EGF59409.1"/>
    <property type="molecule type" value="Genomic_DNA"/>
</dbReference>
<evidence type="ECO:0000256" key="1">
    <source>
        <dbReference type="ARBA" id="ARBA00004571"/>
    </source>
</evidence>
<keyword evidence="13" id="KW-1185">Reference proteome</keyword>
<dbReference type="PANTHER" id="PTHR30329:SF21">
    <property type="entry name" value="LIPOPROTEIN YIAD-RELATED"/>
    <property type="match status" value="1"/>
</dbReference>
<dbReference type="eggNOG" id="COG2885">
    <property type="taxonomic scope" value="Bacteria"/>
</dbReference>
<evidence type="ECO:0000256" key="10">
    <source>
        <dbReference type="SAM" id="SignalP"/>
    </source>
</evidence>
<dbReference type="PANTHER" id="PTHR30329">
    <property type="entry name" value="STATOR ELEMENT OF FLAGELLAR MOTOR COMPLEX"/>
    <property type="match status" value="1"/>
</dbReference>
<protein>
    <submittedName>
        <fullName evidence="12">OmpA family protein</fullName>
    </submittedName>
</protein>
<evidence type="ECO:0000256" key="9">
    <source>
        <dbReference type="PROSITE-ProRule" id="PRU00473"/>
    </source>
</evidence>
<dbReference type="InterPro" id="IPR011250">
    <property type="entry name" value="OMP/PagP_B-barrel"/>
</dbReference>
<evidence type="ECO:0000256" key="7">
    <source>
        <dbReference type="ARBA" id="ARBA00023136"/>
    </source>
</evidence>
<evidence type="ECO:0000256" key="6">
    <source>
        <dbReference type="ARBA" id="ARBA00023114"/>
    </source>
</evidence>
<dbReference type="Gene3D" id="3.30.1330.60">
    <property type="entry name" value="OmpA-like domain"/>
    <property type="match status" value="1"/>
</dbReference>
<dbReference type="GO" id="GO:0009279">
    <property type="term" value="C:cell outer membrane"/>
    <property type="evidence" value="ECO:0007669"/>
    <property type="project" value="UniProtKB-SubCell"/>
</dbReference>
<evidence type="ECO:0000256" key="2">
    <source>
        <dbReference type="ARBA" id="ARBA00022448"/>
    </source>
</evidence>
<keyword evidence="6" id="KW-0626">Porin</keyword>
<evidence type="ECO:0000256" key="5">
    <source>
        <dbReference type="ARBA" id="ARBA00023065"/>
    </source>
</evidence>
<keyword evidence="10" id="KW-0732">Signal</keyword>
<dbReference type="GO" id="GO:0046930">
    <property type="term" value="C:pore complex"/>
    <property type="evidence" value="ECO:0007669"/>
    <property type="project" value="UniProtKB-KW"/>
</dbReference>
<keyword evidence="8" id="KW-0998">Cell outer membrane</keyword>
<keyword evidence="3" id="KW-1134">Transmembrane beta strand</keyword>
<dbReference type="STRING" id="763034.HMPREF9446_00481"/>
<dbReference type="PRINTS" id="PR01021">
    <property type="entry name" value="OMPADOMAIN"/>
</dbReference>
<evidence type="ECO:0000313" key="13">
    <source>
        <dbReference type="Proteomes" id="UP000003416"/>
    </source>
</evidence>
<dbReference type="CDD" id="cd07185">
    <property type="entry name" value="OmpA_C-like"/>
    <property type="match status" value="1"/>
</dbReference>
<comment type="caution">
    <text evidence="12">The sequence shown here is derived from an EMBL/GenBank/DDBJ whole genome shotgun (WGS) entry which is preliminary data.</text>
</comment>
<keyword evidence="7 9" id="KW-0472">Membrane</keyword>
<reference evidence="12 13" key="1">
    <citation type="submission" date="2011-02" db="EMBL/GenBank/DDBJ databases">
        <authorList>
            <person name="Weinstock G."/>
            <person name="Sodergren E."/>
            <person name="Clifton S."/>
            <person name="Fulton L."/>
            <person name="Fulton B."/>
            <person name="Courtney L."/>
            <person name="Fronick C."/>
            <person name="Harrison M."/>
            <person name="Strong C."/>
            <person name="Farmer C."/>
            <person name="Delahaunty K."/>
            <person name="Markovic C."/>
            <person name="Hall O."/>
            <person name="Minx P."/>
            <person name="Tomlinson C."/>
            <person name="Mitreva M."/>
            <person name="Hou S."/>
            <person name="Chen J."/>
            <person name="Wollam A."/>
            <person name="Pepin K.H."/>
            <person name="Johnson M."/>
            <person name="Bhonagiri V."/>
            <person name="Zhang X."/>
            <person name="Suruliraj S."/>
            <person name="Warren W."/>
            <person name="Chinwalla A."/>
            <person name="Mardis E.R."/>
            <person name="Wilson R.K."/>
        </authorList>
    </citation>
    <scope>NUCLEOTIDE SEQUENCE [LARGE SCALE GENOMIC DNA]</scope>
    <source>
        <strain evidence="12 13">YIT 12057</strain>
    </source>
</reference>
<evidence type="ECO:0000313" key="12">
    <source>
        <dbReference type="EMBL" id="EGF59409.1"/>
    </source>
</evidence>
<comment type="subcellular location">
    <subcellularLocation>
        <location evidence="1">Cell outer membrane</location>
        <topology evidence="1">Multi-pass membrane protein</topology>
    </subcellularLocation>
</comment>
<accession>F3PP41</accession>
<evidence type="ECO:0000256" key="3">
    <source>
        <dbReference type="ARBA" id="ARBA00022452"/>
    </source>
</evidence>
<sequence>MKNKNMKKIYIHKIYATLFLVPALCIGVPANAQKSSGNSAEEDNVHTGMERTKKAWEIGVGGTGLQMTRFNVINFQTNHKGGYTINTSKKDLLFGGHLYVARELNSHFYLDLQGMLDYSSDPVRNGHESRWVGMAGLGLQWRLGEYFHSSYIDPFLRAGVNYMYKNFNVNYNGIEEFDSKEMGWNLSNDYNKEGSDKHNLVPVSLGAGVNMWLNDKFGMGLQADYLIMPYKHIANSWQGTVRLIWRIGGKSKKAKPEIQYVEKIVEKVVEKPVIMEKVVQAPAHANVLCDLFNNIYFEFDKAEITEKSDAVIDQIARIMLADTTKRYLITGCTDAKGSPQYNMGLSRRRADAVVNALLQKGVPEEMLKSRGVGKKISYASQDASNEIREGDRKIIVEIITNMDYWNHLR</sequence>
<evidence type="ECO:0000259" key="11">
    <source>
        <dbReference type="PROSITE" id="PS51123"/>
    </source>
</evidence>
<keyword evidence="5" id="KW-0406">Ion transport</keyword>
<dbReference type="SUPFAM" id="SSF103088">
    <property type="entry name" value="OmpA-like"/>
    <property type="match status" value="1"/>
</dbReference>
<name>F3PP41_9BACE</name>
<dbReference type="Proteomes" id="UP000003416">
    <property type="component" value="Unassembled WGS sequence"/>
</dbReference>
<dbReference type="GO" id="GO:0006811">
    <property type="term" value="P:monoatomic ion transport"/>
    <property type="evidence" value="ECO:0007669"/>
    <property type="project" value="UniProtKB-KW"/>
</dbReference>
<dbReference type="Pfam" id="PF00691">
    <property type="entry name" value="OmpA"/>
    <property type="match status" value="1"/>
</dbReference>
<feature type="signal peptide" evidence="10">
    <location>
        <begin position="1"/>
        <end position="32"/>
    </location>
</feature>